<gene>
    <name evidence="2" type="ORF">XA68_14775</name>
</gene>
<evidence type="ECO:0000259" key="1">
    <source>
        <dbReference type="Pfam" id="PF20241"/>
    </source>
</evidence>
<protein>
    <recommendedName>
        <fullName evidence="1">DUF6598 domain-containing protein</fullName>
    </recommendedName>
</protein>
<evidence type="ECO:0000313" key="2">
    <source>
        <dbReference type="EMBL" id="PFH57624.1"/>
    </source>
</evidence>
<dbReference type="PANTHER" id="PTHR33065">
    <property type="entry name" value="OS07G0486400 PROTEIN"/>
    <property type="match status" value="1"/>
</dbReference>
<name>A0A2A9P8T4_OPHUN</name>
<dbReference type="EMBL" id="LAZP02000384">
    <property type="protein sequence ID" value="PFH57624.1"/>
    <property type="molecule type" value="Genomic_DNA"/>
</dbReference>
<dbReference type="STRING" id="268505.A0A2A9P8T4"/>
<dbReference type="AlphaFoldDB" id="A0A2A9P8T4"/>
<sequence length="606" mass="67943">MEIAVSIKSCGPTSKMHVRSHLDLPTLSGLRTTLRTSKRWLTLVSWIILSSLPWPMEATTTEPAARFNYSMGAPRFVYYTQVIQGNHTPAFFQAEGGIRDLYGRDSITVSEDVEATLRIVSNGGHWNYWIFRISATPTMLPHDNEASASMGYVAHEALVGVFWSSVHAYAALENGVWQDQAAGDIEWQFNPDYDARWQMFGPNAGQAERDVPKDEYHEDIFLEEMTSSRHSMLDARRLAILRELTGWQPDHEREPESLMQRQIADPPSLLSSAWSAVWRLDWSKMGLSFNSRQILAGGIPTAVQCAAVLRIYMQHRRPKYQKKREVAARPEGSPKGRECDDLAAAVQEDQQHQVIIQGRPIVQIHGVEIRNIDGENLGDLYGFITATDTLGTQDLYRVQRADAQSIRPHGPVALTGPSRPIEATDGFTIEMNLWDRDGDLSPDDQVSLGRLVWTVSQPPAPLDQSSAVSFKGRYGEAVLYLKVVSKAAAAEVEVVMINGDNEWPANVYGSVRLTSASVTETIFNRHGRNYVDVYPGNNIPLAQKFVVIKLDEAVEVVVDLWDHDSDWSPNDQIAKGAVKFQPKLMGDEKQRVRGTYGQVEVRITWL</sequence>
<keyword evidence="3" id="KW-1185">Reference proteome</keyword>
<evidence type="ECO:0000313" key="3">
    <source>
        <dbReference type="Proteomes" id="UP000037136"/>
    </source>
</evidence>
<reference evidence="2 3" key="1">
    <citation type="journal article" date="2015" name="BMC Genomics">
        <title>Gene expression during zombie ant biting behavior reflects the complexity underlying fungal parasitic behavioral manipulation.</title>
        <authorList>
            <person name="de Bekker C."/>
            <person name="Ohm R.A."/>
            <person name="Loreto R.G."/>
            <person name="Sebastian A."/>
            <person name="Albert I."/>
            <person name="Merrow M."/>
            <person name="Brachmann A."/>
            <person name="Hughes D.P."/>
        </authorList>
    </citation>
    <scope>NUCLEOTIDE SEQUENCE [LARGE SCALE GENOMIC DNA]</scope>
    <source>
        <strain evidence="2 3">SC16a</strain>
    </source>
</reference>
<dbReference type="Proteomes" id="UP000037136">
    <property type="component" value="Unassembled WGS sequence"/>
</dbReference>
<dbReference type="InterPro" id="IPR046533">
    <property type="entry name" value="DUF6598"/>
</dbReference>
<dbReference type="Gene3D" id="3.90.210.10">
    <property type="entry name" value="Heat-Labile Enterotoxin, subunit A"/>
    <property type="match status" value="1"/>
</dbReference>
<feature type="domain" description="DUF6598" evidence="1">
    <location>
        <begin position="362"/>
        <end position="603"/>
    </location>
</feature>
<dbReference type="PANTHER" id="PTHR33065:SF88">
    <property type="entry name" value="OS11G0104220 PROTEIN"/>
    <property type="match status" value="1"/>
</dbReference>
<dbReference type="OrthoDB" id="4927890at2759"/>
<comment type="caution">
    <text evidence="2">The sequence shown here is derived from an EMBL/GenBank/DDBJ whole genome shotgun (WGS) entry which is preliminary data.</text>
</comment>
<accession>A0A2A9P8T4</accession>
<dbReference type="Pfam" id="PF20241">
    <property type="entry name" value="DUF6598"/>
    <property type="match status" value="1"/>
</dbReference>
<reference evidence="2 3" key="2">
    <citation type="journal article" date="2017" name="Sci. Rep.">
        <title>Ant-infecting Ophiocordyceps genomes reveal a high diversity of potential behavioral manipulation genes and a possible major role for enterotoxins.</title>
        <authorList>
            <person name="de Bekker C."/>
            <person name="Ohm R.A."/>
            <person name="Evans H.C."/>
            <person name="Brachmann A."/>
            <person name="Hughes D.P."/>
        </authorList>
    </citation>
    <scope>NUCLEOTIDE SEQUENCE [LARGE SCALE GENOMIC DNA]</scope>
    <source>
        <strain evidence="2 3">SC16a</strain>
    </source>
</reference>
<proteinExistence type="predicted"/>
<organism evidence="2 3">
    <name type="scientific">Ophiocordyceps unilateralis</name>
    <name type="common">Zombie-ant fungus</name>
    <name type="synonym">Torrubia unilateralis</name>
    <dbReference type="NCBI Taxonomy" id="268505"/>
    <lineage>
        <taxon>Eukaryota</taxon>
        <taxon>Fungi</taxon>
        <taxon>Dikarya</taxon>
        <taxon>Ascomycota</taxon>
        <taxon>Pezizomycotina</taxon>
        <taxon>Sordariomycetes</taxon>
        <taxon>Hypocreomycetidae</taxon>
        <taxon>Hypocreales</taxon>
        <taxon>Ophiocordycipitaceae</taxon>
        <taxon>Ophiocordyceps</taxon>
    </lineage>
</organism>